<evidence type="ECO:0000313" key="3">
    <source>
        <dbReference type="Proteomes" id="UP000824151"/>
    </source>
</evidence>
<dbReference type="Proteomes" id="UP000824151">
    <property type="component" value="Unassembled WGS sequence"/>
</dbReference>
<comment type="caution">
    <text evidence="2">The sequence shown here is derived from an EMBL/GenBank/DDBJ whole genome shotgun (WGS) entry which is preliminary data.</text>
</comment>
<reference evidence="2" key="1">
    <citation type="journal article" date="2021" name="PeerJ">
        <title>Extensive microbial diversity within the chicken gut microbiome revealed by metagenomics and culture.</title>
        <authorList>
            <person name="Gilroy R."/>
            <person name="Ravi A."/>
            <person name="Getino M."/>
            <person name="Pursley I."/>
            <person name="Horton D.L."/>
            <person name="Alikhan N.F."/>
            <person name="Baker D."/>
            <person name="Gharbi K."/>
            <person name="Hall N."/>
            <person name="Watson M."/>
            <person name="Adriaenssens E.M."/>
            <person name="Foster-Nyarko E."/>
            <person name="Jarju S."/>
            <person name="Secka A."/>
            <person name="Antonio M."/>
            <person name="Oren A."/>
            <person name="Chaudhuri R.R."/>
            <person name="La Ragione R."/>
            <person name="Hildebrand F."/>
            <person name="Pallen M.J."/>
        </authorList>
    </citation>
    <scope>NUCLEOTIDE SEQUENCE</scope>
    <source>
        <strain evidence="2">ChiHejej3B27-3195</strain>
    </source>
</reference>
<evidence type="ECO:0000256" key="1">
    <source>
        <dbReference type="SAM" id="MobiDB-lite"/>
    </source>
</evidence>
<protein>
    <submittedName>
        <fullName evidence="2">Uncharacterized protein</fullName>
    </submittedName>
</protein>
<dbReference type="AlphaFoldDB" id="A0A9D1S316"/>
<proteinExistence type="predicted"/>
<feature type="region of interest" description="Disordered" evidence="1">
    <location>
        <begin position="65"/>
        <end position="85"/>
    </location>
</feature>
<name>A0A9D1S316_9MICC</name>
<feature type="compositionally biased region" description="Acidic residues" evidence="1">
    <location>
        <begin position="187"/>
        <end position="218"/>
    </location>
</feature>
<accession>A0A9D1S316</accession>
<organism evidence="2 3">
    <name type="scientific">Candidatus Nesterenkonia stercoripullorum</name>
    <dbReference type="NCBI Taxonomy" id="2838701"/>
    <lineage>
        <taxon>Bacteria</taxon>
        <taxon>Bacillati</taxon>
        <taxon>Actinomycetota</taxon>
        <taxon>Actinomycetes</taxon>
        <taxon>Micrococcales</taxon>
        <taxon>Micrococcaceae</taxon>
        <taxon>Nesterenkonia</taxon>
    </lineage>
</organism>
<sequence length="218" mass="23082">MSSTARYWQQLENPWAQGVLGGALALIPARKWPRWVRGVYTWVPTIGAASLAAAPEVWSRWVKESSQGSSLGEQPPEGAAARDARPAEHIGVGERDLHRVRQHAVDVAESAPGLTVGQGASRLAAAVALGGMTYGAAKLSLWADGALEDGLRRLNVPAPRLTLAVACGVAFAWIATIDGGERAGDALSEEPQEDDDASVEDEVDVDDESLDHDSPEDD</sequence>
<feature type="region of interest" description="Disordered" evidence="1">
    <location>
        <begin position="183"/>
        <end position="218"/>
    </location>
</feature>
<evidence type="ECO:0000313" key="2">
    <source>
        <dbReference type="EMBL" id="HIW99017.1"/>
    </source>
</evidence>
<gene>
    <name evidence="2" type="ORF">H9871_02625</name>
</gene>
<dbReference type="EMBL" id="DXGD01000097">
    <property type="protein sequence ID" value="HIW99017.1"/>
    <property type="molecule type" value="Genomic_DNA"/>
</dbReference>
<reference evidence="2" key="2">
    <citation type="submission" date="2021-04" db="EMBL/GenBank/DDBJ databases">
        <authorList>
            <person name="Gilroy R."/>
        </authorList>
    </citation>
    <scope>NUCLEOTIDE SEQUENCE</scope>
    <source>
        <strain evidence="2">ChiHejej3B27-3195</strain>
    </source>
</reference>